<dbReference type="PROSITE" id="PS50177">
    <property type="entry name" value="NTF2_DOMAIN"/>
    <property type="match status" value="1"/>
</dbReference>
<dbReference type="eggNOG" id="KOG3763">
    <property type="taxonomic scope" value="Eukaryota"/>
</dbReference>
<protein>
    <recommendedName>
        <fullName evidence="13">mRNA export factor MEX67</fullName>
    </recommendedName>
</protein>
<feature type="region of interest" description="Disordered" evidence="8">
    <location>
        <begin position="479"/>
        <end position="515"/>
    </location>
</feature>
<dbReference type="Gene3D" id="3.10.450.50">
    <property type="match status" value="1"/>
</dbReference>
<dbReference type="InterPro" id="IPR005637">
    <property type="entry name" value="TAP_C_dom"/>
</dbReference>
<evidence type="ECO:0000259" key="10">
    <source>
        <dbReference type="PROSITE" id="PS51281"/>
    </source>
</evidence>
<feature type="compositionally biased region" description="Basic residues" evidence="8">
    <location>
        <begin position="434"/>
        <end position="443"/>
    </location>
</feature>
<dbReference type="PROSITE" id="PS51281">
    <property type="entry name" value="TAP_C"/>
    <property type="match status" value="1"/>
</dbReference>
<dbReference type="InterPro" id="IPR009060">
    <property type="entry name" value="UBA-like_sf"/>
</dbReference>
<dbReference type="AlphaFoldDB" id="A5DKM0"/>
<name>A5DKM0_PICGU</name>
<dbReference type="Pfam" id="PF03943">
    <property type="entry name" value="TAP_C"/>
    <property type="match status" value="1"/>
</dbReference>
<dbReference type="GeneID" id="5126272"/>
<dbReference type="FunCoup" id="A5DKM0">
    <property type="interactions" value="528"/>
</dbReference>
<dbReference type="InterPro" id="IPR002075">
    <property type="entry name" value="NTF2_dom"/>
</dbReference>
<feature type="compositionally biased region" description="Low complexity" evidence="8">
    <location>
        <begin position="484"/>
        <end position="495"/>
    </location>
</feature>
<dbReference type="PANTHER" id="PTHR10662">
    <property type="entry name" value="NUCLEAR RNA EXPORT FACTOR"/>
    <property type="match status" value="1"/>
</dbReference>
<evidence type="ECO:0000256" key="5">
    <source>
        <dbReference type="ARBA" id="ARBA00022737"/>
    </source>
</evidence>
<dbReference type="GO" id="GO:0030619">
    <property type="term" value="F:U1 snRNA binding"/>
    <property type="evidence" value="ECO:0007669"/>
    <property type="project" value="EnsemblFungi"/>
</dbReference>
<dbReference type="SUPFAM" id="SSF54427">
    <property type="entry name" value="NTF2-like"/>
    <property type="match status" value="1"/>
</dbReference>
<dbReference type="GO" id="GO:0042272">
    <property type="term" value="C:nuclear RNA export factor complex"/>
    <property type="evidence" value="ECO:0007669"/>
    <property type="project" value="EnsemblFungi"/>
</dbReference>
<dbReference type="STRING" id="294746.A5DKM0"/>
<dbReference type="InterPro" id="IPR040736">
    <property type="entry name" value="Mex67_RRM"/>
</dbReference>
<dbReference type="InterPro" id="IPR030217">
    <property type="entry name" value="NXF_fam"/>
</dbReference>
<dbReference type="InParanoid" id="A5DKM0"/>
<reference evidence="11 12" key="1">
    <citation type="journal article" date="2009" name="Nature">
        <title>Evolution of pathogenicity and sexual reproduction in eight Candida genomes.</title>
        <authorList>
            <person name="Butler G."/>
            <person name="Rasmussen M.D."/>
            <person name="Lin M.F."/>
            <person name="Santos M.A."/>
            <person name="Sakthikumar S."/>
            <person name="Munro C.A."/>
            <person name="Rheinbay E."/>
            <person name="Grabherr M."/>
            <person name="Forche A."/>
            <person name="Reedy J.L."/>
            <person name="Agrafioti I."/>
            <person name="Arnaud M.B."/>
            <person name="Bates S."/>
            <person name="Brown A.J."/>
            <person name="Brunke S."/>
            <person name="Costanzo M.C."/>
            <person name="Fitzpatrick D.A."/>
            <person name="de Groot P.W."/>
            <person name="Harris D."/>
            <person name="Hoyer L.L."/>
            <person name="Hube B."/>
            <person name="Klis F.M."/>
            <person name="Kodira C."/>
            <person name="Lennard N."/>
            <person name="Logue M.E."/>
            <person name="Martin R."/>
            <person name="Neiman A.M."/>
            <person name="Nikolaou E."/>
            <person name="Quail M.A."/>
            <person name="Quinn J."/>
            <person name="Santos M.C."/>
            <person name="Schmitzberger F.F."/>
            <person name="Sherlock G."/>
            <person name="Shah P."/>
            <person name="Silverstein K.A."/>
            <person name="Skrzypek M.S."/>
            <person name="Soll D."/>
            <person name="Staggs R."/>
            <person name="Stansfield I."/>
            <person name="Stumpf M.P."/>
            <person name="Sudbery P.E."/>
            <person name="Srikantha T."/>
            <person name="Zeng Q."/>
            <person name="Berman J."/>
            <person name="Berriman M."/>
            <person name="Heitman J."/>
            <person name="Gow N.A."/>
            <person name="Lorenz M.C."/>
            <person name="Birren B.W."/>
            <person name="Kellis M."/>
            <person name="Cuomo C.A."/>
        </authorList>
    </citation>
    <scope>NUCLEOTIDE SEQUENCE [LARGE SCALE GENOMIC DNA]</scope>
    <source>
        <strain evidence="12">ATCC 6260 / CBS 566 / DSM 6381 / JCM 1539 / NBRC 10279 / NRRL Y-324</strain>
    </source>
</reference>
<dbReference type="PANTHER" id="PTHR10662:SF22">
    <property type="entry name" value="NUCLEAR RNA EXPORT FACTOR 1"/>
    <property type="match status" value="1"/>
</dbReference>
<keyword evidence="12" id="KW-1185">Reference proteome</keyword>
<dbReference type="OrthoDB" id="25872at2759"/>
<dbReference type="GO" id="GO:0008033">
    <property type="term" value="P:tRNA processing"/>
    <property type="evidence" value="ECO:0007669"/>
    <property type="project" value="EnsemblFungi"/>
</dbReference>
<dbReference type="OMA" id="YGGHEAW"/>
<dbReference type="Pfam" id="PF22602">
    <property type="entry name" value="NXF_NTF2"/>
    <property type="match status" value="1"/>
</dbReference>
<keyword evidence="4" id="KW-0433">Leucine-rich repeat</keyword>
<dbReference type="InterPro" id="IPR057125">
    <property type="entry name" value="NXF1/2/3/5-like_LRR"/>
</dbReference>
<dbReference type="GO" id="GO:0005643">
    <property type="term" value="C:nuclear pore"/>
    <property type="evidence" value="ECO:0007669"/>
    <property type="project" value="EnsemblFungi"/>
</dbReference>
<evidence type="ECO:0000256" key="6">
    <source>
        <dbReference type="ARBA" id="ARBA00022816"/>
    </source>
</evidence>
<dbReference type="GO" id="GO:0071528">
    <property type="term" value="P:tRNA re-export from nucleus"/>
    <property type="evidence" value="ECO:0007669"/>
    <property type="project" value="EnsemblFungi"/>
</dbReference>
<evidence type="ECO:0000313" key="12">
    <source>
        <dbReference type="Proteomes" id="UP000001997"/>
    </source>
</evidence>
<accession>A5DKM0</accession>
<feature type="compositionally biased region" description="Pro residues" evidence="8">
    <location>
        <begin position="496"/>
        <end position="508"/>
    </location>
</feature>
<dbReference type="InterPro" id="IPR032710">
    <property type="entry name" value="NTF2-like_dom_sf"/>
</dbReference>
<evidence type="ECO:0000256" key="1">
    <source>
        <dbReference type="ARBA" id="ARBA00004123"/>
    </source>
</evidence>
<dbReference type="CDD" id="cd14342">
    <property type="entry name" value="UBA_TAP-C"/>
    <property type="match status" value="1"/>
</dbReference>
<gene>
    <name evidence="11" type="ORF">PGUG_03821</name>
</gene>
<dbReference type="InterPro" id="IPR032675">
    <property type="entry name" value="LRR_dom_sf"/>
</dbReference>
<dbReference type="GO" id="GO:0030620">
    <property type="term" value="F:U2 snRNA binding"/>
    <property type="evidence" value="ECO:0007669"/>
    <property type="project" value="EnsemblFungi"/>
</dbReference>
<dbReference type="Pfam" id="PF18444">
    <property type="entry name" value="RRM_9"/>
    <property type="match status" value="1"/>
</dbReference>
<evidence type="ECO:0000256" key="3">
    <source>
        <dbReference type="ARBA" id="ARBA00022448"/>
    </source>
</evidence>
<dbReference type="KEGG" id="pgu:PGUG_03821"/>
<dbReference type="RefSeq" id="XP_001484440.2">
    <property type="nucleotide sequence ID" value="XM_001484390.1"/>
</dbReference>
<evidence type="ECO:0000313" key="11">
    <source>
        <dbReference type="EMBL" id="EDK39723.2"/>
    </source>
</evidence>
<dbReference type="SUPFAM" id="SSF52058">
    <property type="entry name" value="L domain-like"/>
    <property type="match status" value="1"/>
</dbReference>
<dbReference type="GO" id="GO:0015288">
    <property type="term" value="F:porin activity"/>
    <property type="evidence" value="ECO:0007669"/>
    <property type="project" value="EnsemblFungi"/>
</dbReference>
<dbReference type="GO" id="GO:0016973">
    <property type="term" value="P:poly(A)+ mRNA export from nucleus"/>
    <property type="evidence" value="ECO:0007669"/>
    <property type="project" value="EnsemblFungi"/>
</dbReference>
<dbReference type="GO" id="GO:0030621">
    <property type="term" value="F:U4 snRNA binding"/>
    <property type="evidence" value="ECO:0007669"/>
    <property type="project" value="EnsemblFungi"/>
</dbReference>
<dbReference type="SMART" id="SM00804">
    <property type="entry name" value="TAP_C"/>
    <property type="match status" value="1"/>
</dbReference>
<dbReference type="InterPro" id="IPR018222">
    <property type="entry name" value="Nuclear_transport_factor_2_euk"/>
</dbReference>
<dbReference type="Gene3D" id="1.10.8.10">
    <property type="entry name" value="DNA helicase RuvA subunit, C-terminal domain"/>
    <property type="match status" value="1"/>
</dbReference>
<dbReference type="EMBL" id="CH408158">
    <property type="protein sequence ID" value="EDK39723.2"/>
    <property type="molecule type" value="Genomic_DNA"/>
</dbReference>
<comment type="similarity">
    <text evidence="2">Belongs to the NXF family.</text>
</comment>
<evidence type="ECO:0000256" key="8">
    <source>
        <dbReference type="SAM" id="MobiDB-lite"/>
    </source>
</evidence>
<dbReference type="GO" id="GO:0000055">
    <property type="term" value="P:ribosomal large subunit export from nucleus"/>
    <property type="evidence" value="ECO:0007669"/>
    <property type="project" value="EnsemblFungi"/>
</dbReference>
<keyword evidence="7" id="KW-0539">Nucleus</keyword>
<comment type="subcellular location">
    <subcellularLocation>
        <location evidence="1">Nucleus</location>
    </subcellularLocation>
</comment>
<dbReference type="InterPro" id="IPR001611">
    <property type="entry name" value="Leu-rich_rpt"/>
</dbReference>
<keyword evidence="6" id="KW-0509">mRNA transport</keyword>
<dbReference type="Proteomes" id="UP000001997">
    <property type="component" value="Unassembled WGS sequence"/>
</dbReference>
<feature type="compositionally biased region" description="Polar residues" evidence="8">
    <location>
        <begin position="421"/>
        <end position="433"/>
    </location>
</feature>
<keyword evidence="5" id="KW-0677">Repeat</keyword>
<dbReference type="HOGENOM" id="CLU_024991_1_1_1"/>
<feature type="domain" description="TAP-C" evidence="10">
    <location>
        <begin position="525"/>
        <end position="577"/>
    </location>
</feature>
<organism evidence="11 12">
    <name type="scientific">Meyerozyma guilliermondii (strain ATCC 6260 / CBS 566 / DSM 6381 / JCM 1539 / NBRC 10279 / NRRL Y-324)</name>
    <name type="common">Yeast</name>
    <name type="synonym">Candida guilliermondii</name>
    <dbReference type="NCBI Taxonomy" id="294746"/>
    <lineage>
        <taxon>Eukaryota</taxon>
        <taxon>Fungi</taxon>
        <taxon>Dikarya</taxon>
        <taxon>Ascomycota</taxon>
        <taxon>Saccharomycotina</taxon>
        <taxon>Pichiomycetes</taxon>
        <taxon>Debaryomycetaceae</taxon>
        <taxon>Meyerozyma</taxon>
    </lineage>
</organism>
<feature type="region of interest" description="Disordered" evidence="8">
    <location>
        <begin position="421"/>
        <end position="445"/>
    </location>
</feature>
<dbReference type="PROSITE" id="PS51450">
    <property type="entry name" value="LRR"/>
    <property type="match status" value="1"/>
</dbReference>
<dbReference type="GO" id="GO:0000049">
    <property type="term" value="F:tRNA binding"/>
    <property type="evidence" value="ECO:0007669"/>
    <property type="project" value="EnsemblFungi"/>
</dbReference>
<sequence length="577" mass="63726">MSYRGRGRGGFRNTSGPRQGDIDQFAAANSFPVSITGWTGATVEECVKFISRKCRISVLNATSDAAGVMHGYVKSQKDADDLANWSGVKFAGQSLRISKDFSGQGGTNTAIEAITQFLQSRYNPGMKMLNLASVSQDPNLVAKGFFGSVNTGSKFFPALMKVASDLKLDVETIDLSGNDLSDLSAISAMAPTFPKLRNLSLQNNNFKSLKVFDPWKHKLSFLREIILTQNPMIDNHTNPADRASINGELMRLFPRLIVLNGEIIRNEQTLMANLTFPFEAPEPMFFSDEEIRNMSTNFITNFYNLWDTNRNELLVLYQNESQFSMQVDSAHPHITEGGQGTDFGYYLPNSRNLARVSSTKIRQSRVAIGPANISKFFAQLPRSRHELIQKPHLYSMESFRFPQLNGIMMTLHGTFEETAAPDNTEQANSSASKNRFHYQKNKKTPLSPKSFDRTFIVIPGPNGSMIVASDLLLIRPPGGNEAWSATPSTPASATPTPTPTPTATPTPSGPTTADLPAEIKANLNPGQQELLVKVLLETKLNLQYGILLCEQSSWDYQQATVNFKNSVGSLPREAFQV</sequence>
<dbReference type="Gene3D" id="3.80.10.10">
    <property type="entry name" value="Ribonuclease Inhibitor"/>
    <property type="match status" value="1"/>
</dbReference>
<proteinExistence type="inferred from homology"/>
<dbReference type="GO" id="GO:0030623">
    <property type="term" value="F:U5 snRNA binding"/>
    <property type="evidence" value="ECO:0007669"/>
    <property type="project" value="EnsemblFungi"/>
</dbReference>
<dbReference type="Pfam" id="PF24048">
    <property type="entry name" value="LRR_NXF1-5"/>
    <property type="match status" value="1"/>
</dbReference>
<dbReference type="VEuPathDB" id="FungiDB:PGUG_03821"/>
<dbReference type="GO" id="GO:0005737">
    <property type="term" value="C:cytoplasm"/>
    <property type="evidence" value="ECO:0007669"/>
    <property type="project" value="EnsemblFungi"/>
</dbReference>
<dbReference type="GO" id="GO:0000056">
    <property type="term" value="P:ribosomal small subunit export from nucleus"/>
    <property type="evidence" value="ECO:0007669"/>
    <property type="project" value="EnsemblFungi"/>
</dbReference>
<evidence type="ECO:0000256" key="2">
    <source>
        <dbReference type="ARBA" id="ARBA00009285"/>
    </source>
</evidence>
<feature type="domain" description="NTF2" evidence="9">
    <location>
        <begin position="294"/>
        <end position="474"/>
    </location>
</feature>
<dbReference type="GO" id="GO:0017070">
    <property type="term" value="F:U6 snRNA binding"/>
    <property type="evidence" value="ECO:0007669"/>
    <property type="project" value="EnsemblFungi"/>
</dbReference>
<evidence type="ECO:0000259" key="9">
    <source>
        <dbReference type="PROSITE" id="PS50177"/>
    </source>
</evidence>
<dbReference type="SUPFAM" id="SSF46934">
    <property type="entry name" value="UBA-like"/>
    <property type="match status" value="1"/>
</dbReference>
<keyword evidence="3" id="KW-0813">Transport</keyword>
<evidence type="ECO:0000256" key="4">
    <source>
        <dbReference type="ARBA" id="ARBA00022614"/>
    </source>
</evidence>
<evidence type="ECO:0008006" key="13">
    <source>
        <dbReference type="Google" id="ProtNLM"/>
    </source>
</evidence>
<evidence type="ECO:0000256" key="7">
    <source>
        <dbReference type="ARBA" id="ARBA00023242"/>
    </source>
</evidence>